<dbReference type="InterPro" id="IPR032675">
    <property type="entry name" value="LRR_dom_sf"/>
</dbReference>
<name>A0A6B0RUU8_9CETA</name>
<dbReference type="GO" id="GO:0036158">
    <property type="term" value="P:outer dynein arm assembly"/>
    <property type="evidence" value="ECO:0007669"/>
    <property type="project" value="TreeGrafter"/>
</dbReference>
<protein>
    <recommendedName>
        <fullName evidence="6">Dynein light chain 1, axonemal</fullName>
    </recommendedName>
</protein>
<organism evidence="4 5">
    <name type="scientific">Bos mutus</name>
    <name type="common">wild yak</name>
    <dbReference type="NCBI Taxonomy" id="72004"/>
    <lineage>
        <taxon>Eukaryota</taxon>
        <taxon>Metazoa</taxon>
        <taxon>Chordata</taxon>
        <taxon>Craniata</taxon>
        <taxon>Vertebrata</taxon>
        <taxon>Euteleostomi</taxon>
        <taxon>Mammalia</taxon>
        <taxon>Eutheria</taxon>
        <taxon>Laurasiatheria</taxon>
        <taxon>Artiodactyla</taxon>
        <taxon>Ruminantia</taxon>
        <taxon>Pecora</taxon>
        <taxon>Bovidae</taxon>
        <taxon>Bovinae</taxon>
        <taxon>Bos</taxon>
    </lineage>
</organism>
<dbReference type="PANTHER" id="PTHR15454">
    <property type="entry name" value="NISCHARIN RELATED"/>
    <property type="match status" value="1"/>
</dbReference>
<accession>A0A6B0RUU8</accession>
<reference evidence="4" key="1">
    <citation type="submission" date="2019-10" db="EMBL/GenBank/DDBJ databases">
        <title>The sequence and de novo assembly of the wild yak genome.</title>
        <authorList>
            <person name="Liu Y."/>
        </authorList>
    </citation>
    <scope>NUCLEOTIDE SEQUENCE [LARGE SCALE GENOMIC DNA]</scope>
    <source>
        <strain evidence="4">WY2019</strain>
    </source>
</reference>
<evidence type="ECO:0000313" key="4">
    <source>
        <dbReference type="EMBL" id="MXQ91804.1"/>
    </source>
</evidence>
<dbReference type="Gene3D" id="3.80.10.10">
    <property type="entry name" value="Ribonuclease Inhibitor"/>
    <property type="match status" value="1"/>
</dbReference>
<keyword evidence="5" id="KW-1185">Reference proteome</keyword>
<dbReference type="EMBL" id="VBQZ03000075">
    <property type="protein sequence ID" value="MXQ91804.1"/>
    <property type="molecule type" value="Genomic_DNA"/>
</dbReference>
<dbReference type="AlphaFoldDB" id="A0A6B0RUU8"/>
<dbReference type="GO" id="GO:0043014">
    <property type="term" value="F:alpha-tubulin binding"/>
    <property type="evidence" value="ECO:0007669"/>
    <property type="project" value="TreeGrafter"/>
</dbReference>
<evidence type="ECO:0000313" key="5">
    <source>
        <dbReference type="Proteomes" id="UP000322234"/>
    </source>
</evidence>
<dbReference type="GO" id="GO:0005737">
    <property type="term" value="C:cytoplasm"/>
    <property type="evidence" value="ECO:0007669"/>
    <property type="project" value="TreeGrafter"/>
</dbReference>
<keyword evidence="1" id="KW-0433">Leucine-rich repeat</keyword>
<dbReference type="SUPFAM" id="SSF52058">
    <property type="entry name" value="L domain-like"/>
    <property type="match status" value="1"/>
</dbReference>
<proteinExistence type="predicted"/>
<sequence>MAEATTIKGALARGEEKTGQKPSEARAIRLYAQIPPVEKMDASLSTLSNCEKLSLTTNCIEKTANLNDLKTLRILSLGRNNTNNLNELEVVGDTLEELWIPYNFTEKLKGTHVMKKLKILYMSNNLVKDG</sequence>
<dbReference type="Proteomes" id="UP000322234">
    <property type="component" value="Unassembled WGS sequence"/>
</dbReference>
<gene>
    <name evidence="4" type="ORF">E5288_WYG019754</name>
</gene>
<evidence type="ECO:0000256" key="3">
    <source>
        <dbReference type="SAM" id="MobiDB-lite"/>
    </source>
</evidence>
<feature type="compositionally biased region" description="Basic and acidic residues" evidence="3">
    <location>
        <begin position="13"/>
        <end position="24"/>
    </location>
</feature>
<comment type="caution">
    <text evidence="4">The sequence shown here is derived from an EMBL/GenBank/DDBJ whole genome shotgun (WGS) entry which is preliminary data.</text>
</comment>
<dbReference type="GO" id="GO:0045504">
    <property type="term" value="F:dynein heavy chain binding"/>
    <property type="evidence" value="ECO:0007669"/>
    <property type="project" value="TreeGrafter"/>
</dbReference>
<evidence type="ECO:0000256" key="1">
    <source>
        <dbReference type="ARBA" id="ARBA00022614"/>
    </source>
</evidence>
<keyword evidence="2" id="KW-0677">Repeat</keyword>
<evidence type="ECO:0000256" key="2">
    <source>
        <dbReference type="ARBA" id="ARBA00022737"/>
    </source>
</evidence>
<evidence type="ECO:0008006" key="6">
    <source>
        <dbReference type="Google" id="ProtNLM"/>
    </source>
</evidence>
<dbReference type="PANTHER" id="PTHR15454:SF33">
    <property type="entry name" value="DYNEIN AXONEMAL LIGHT CHAIN 1"/>
    <property type="match status" value="1"/>
</dbReference>
<feature type="region of interest" description="Disordered" evidence="3">
    <location>
        <begin position="1"/>
        <end position="24"/>
    </location>
</feature>